<dbReference type="OrthoDB" id="5831905at2759"/>
<name>A0A3M7P3A9_BRAPC</name>
<feature type="transmembrane region" description="Helical" evidence="6">
    <location>
        <begin position="110"/>
        <end position="133"/>
    </location>
</feature>
<dbReference type="AlphaFoldDB" id="A0A3M7P3A9"/>
<proteinExistence type="inferred from homology"/>
<evidence type="ECO:0000256" key="2">
    <source>
        <dbReference type="ARBA" id="ARBA00006510"/>
    </source>
</evidence>
<dbReference type="Proteomes" id="UP000276133">
    <property type="component" value="Unassembled WGS sequence"/>
</dbReference>
<evidence type="ECO:0000256" key="4">
    <source>
        <dbReference type="ARBA" id="ARBA00022989"/>
    </source>
</evidence>
<gene>
    <name evidence="8" type="ORF">BpHYR1_043751</name>
</gene>
<evidence type="ECO:0000313" key="9">
    <source>
        <dbReference type="Proteomes" id="UP000276133"/>
    </source>
</evidence>
<feature type="non-terminal residue" evidence="8">
    <location>
        <position position="1"/>
    </location>
</feature>
<evidence type="ECO:0000256" key="5">
    <source>
        <dbReference type="ARBA" id="ARBA00023136"/>
    </source>
</evidence>
<reference evidence="8 9" key="1">
    <citation type="journal article" date="2018" name="Sci. Rep.">
        <title>Genomic signatures of local adaptation to the degree of environmental predictability in rotifers.</title>
        <authorList>
            <person name="Franch-Gras L."/>
            <person name="Hahn C."/>
            <person name="Garcia-Roger E.M."/>
            <person name="Carmona M.J."/>
            <person name="Serra M."/>
            <person name="Gomez A."/>
        </authorList>
    </citation>
    <scope>NUCLEOTIDE SEQUENCE [LARGE SCALE GENOMIC DNA]</scope>
    <source>
        <strain evidence="8">HYR1</strain>
    </source>
</reference>
<evidence type="ECO:0000313" key="8">
    <source>
        <dbReference type="EMBL" id="RMZ93566.1"/>
    </source>
</evidence>
<dbReference type="InterPro" id="IPR012496">
    <property type="entry name" value="TMC_dom"/>
</dbReference>
<dbReference type="STRING" id="10195.A0A3M7P3A9"/>
<feature type="transmembrane region" description="Helical" evidence="6">
    <location>
        <begin position="15"/>
        <end position="38"/>
    </location>
</feature>
<accession>A0A3M7P3A9</accession>
<evidence type="ECO:0000256" key="6">
    <source>
        <dbReference type="SAM" id="Phobius"/>
    </source>
</evidence>
<comment type="caution">
    <text evidence="8">The sequence shown here is derived from an EMBL/GenBank/DDBJ whole genome shotgun (WGS) entry which is preliminary data.</text>
</comment>
<evidence type="ECO:0000259" key="7">
    <source>
        <dbReference type="Pfam" id="PF07810"/>
    </source>
</evidence>
<dbReference type="InterPro" id="IPR038900">
    <property type="entry name" value="TMC"/>
</dbReference>
<dbReference type="GO" id="GO:0008381">
    <property type="term" value="F:mechanosensitive monoatomic ion channel activity"/>
    <property type="evidence" value="ECO:0007669"/>
    <property type="project" value="TreeGrafter"/>
</dbReference>
<dbReference type="GO" id="GO:0005886">
    <property type="term" value="C:plasma membrane"/>
    <property type="evidence" value="ECO:0007669"/>
    <property type="project" value="InterPro"/>
</dbReference>
<dbReference type="PANTHER" id="PTHR23302">
    <property type="entry name" value="TRANSMEMBRANE CHANNEL-RELATED"/>
    <property type="match status" value="1"/>
</dbReference>
<keyword evidence="9" id="KW-1185">Reference proteome</keyword>
<feature type="domain" description="TMC" evidence="7">
    <location>
        <begin position="6"/>
        <end position="101"/>
    </location>
</feature>
<dbReference type="Pfam" id="PF07810">
    <property type="entry name" value="TMC"/>
    <property type="match status" value="1"/>
</dbReference>
<keyword evidence="5 6" id="KW-0472">Membrane</keyword>
<evidence type="ECO:0000256" key="3">
    <source>
        <dbReference type="ARBA" id="ARBA00022692"/>
    </source>
</evidence>
<feature type="transmembrane region" description="Helical" evidence="6">
    <location>
        <begin position="50"/>
        <end position="68"/>
    </location>
</feature>
<keyword evidence="3 6" id="KW-0812">Transmembrane</keyword>
<dbReference type="PANTHER" id="PTHR23302:SF24">
    <property type="entry name" value="TMC DOMAIN-CONTAINING PROTEIN"/>
    <property type="match status" value="1"/>
</dbReference>
<feature type="transmembrane region" description="Helical" evidence="6">
    <location>
        <begin position="74"/>
        <end position="90"/>
    </location>
</feature>
<protein>
    <submittedName>
        <fullName evidence="8">Transmembrane channel 5</fullName>
    </submittedName>
</protein>
<organism evidence="8 9">
    <name type="scientific">Brachionus plicatilis</name>
    <name type="common">Marine rotifer</name>
    <name type="synonym">Brachionus muelleri</name>
    <dbReference type="NCBI Taxonomy" id="10195"/>
    <lineage>
        <taxon>Eukaryota</taxon>
        <taxon>Metazoa</taxon>
        <taxon>Spiralia</taxon>
        <taxon>Gnathifera</taxon>
        <taxon>Rotifera</taxon>
        <taxon>Eurotatoria</taxon>
        <taxon>Monogononta</taxon>
        <taxon>Pseudotrocha</taxon>
        <taxon>Ploima</taxon>
        <taxon>Brachionidae</taxon>
        <taxon>Brachionus</taxon>
    </lineage>
</organism>
<keyword evidence="4 6" id="KW-1133">Transmembrane helix</keyword>
<sequence>IIKLICWEAEIGKQIYIFILFDFVLGIIDLIFSSIYLFCVKSEVVFDNSYYTINTLFSYLILWTGLYFSPYLGTLFIIFYIILFIVRAIVVKKLYKPSAKAQNVSHSETYVIMTTLFSIFLAILILGGISFGLKSSKTCGPFNDEKLQRPYDYLIAFQNYLYE</sequence>
<comment type="subcellular location">
    <subcellularLocation>
        <location evidence="1">Membrane</location>
        <topology evidence="1">Multi-pass membrane protein</topology>
    </subcellularLocation>
</comment>
<dbReference type="EMBL" id="REGN01013710">
    <property type="protein sequence ID" value="RMZ93566.1"/>
    <property type="molecule type" value="Genomic_DNA"/>
</dbReference>
<feature type="non-terminal residue" evidence="8">
    <location>
        <position position="163"/>
    </location>
</feature>
<comment type="similarity">
    <text evidence="2">Belongs to the TMC family.</text>
</comment>
<evidence type="ECO:0000256" key="1">
    <source>
        <dbReference type="ARBA" id="ARBA00004141"/>
    </source>
</evidence>